<feature type="region of interest" description="Disordered" evidence="1">
    <location>
        <begin position="1"/>
        <end position="36"/>
    </location>
</feature>
<name>A0A9P4JNL2_9PLEO</name>
<comment type="caution">
    <text evidence="2">The sequence shown here is derived from an EMBL/GenBank/DDBJ whole genome shotgun (WGS) entry which is preliminary data.</text>
</comment>
<accession>A0A9P4JNL2</accession>
<dbReference type="EMBL" id="ML993973">
    <property type="protein sequence ID" value="KAF2201506.1"/>
    <property type="molecule type" value="Genomic_DNA"/>
</dbReference>
<organism evidence="2 3">
    <name type="scientific">Delitschia confertaspora ATCC 74209</name>
    <dbReference type="NCBI Taxonomy" id="1513339"/>
    <lineage>
        <taxon>Eukaryota</taxon>
        <taxon>Fungi</taxon>
        <taxon>Dikarya</taxon>
        <taxon>Ascomycota</taxon>
        <taxon>Pezizomycotina</taxon>
        <taxon>Dothideomycetes</taxon>
        <taxon>Pleosporomycetidae</taxon>
        <taxon>Pleosporales</taxon>
        <taxon>Delitschiaceae</taxon>
        <taxon>Delitschia</taxon>
    </lineage>
</organism>
<evidence type="ECO:0000313" key="3">
    <source>
        <dbReference type="Proteomes" id="UP000799536"/>
    </source>
</evidence>
<dbReference type="OrthoDB" id="5336357at2759"/>
<sequence>MTMALKRKRSVDLSPLSTSSFSASTPEAQSPSPLPHQFHQAMDIESCSNHFNSISTWNMHTGRLLSSDLGSRTRKRFRDNRPDERVIQQNTINKLFSAQRQFPHASPIPSQSEPPIHHEVPAQKSTLHSFWKLPVLPRGLSSLQLNQSVPQTVSVSRCEDCDAMLQSETDSMDMDMDNGSGDQFACQVCGRRVCGTCAVVSETRHCLQCATTHHDSRRGW</sequence>
<reference evidence="2" key="1">
    <citation type="journal article" date="2020" name="Stud. Mycol.">
        <title>101 Dothideomycetes genomes: a test case for predicting lifestyles and emergence of pathogens.</title>
        <authorList>
            <person name="Haridas S."/>
            <person name="Albert R."/>
            <person name="Binder M."/>
            <person name="Bloem J."/>
            <person name="Labutti K."/>
            <person name="Salamov A."/>
            <person name="Andreopoulos B."/>
            <person name="Baker S."/>
            <person name="Barry K."/>
            <person name="Bills G."/>
            <person name="Bluhm B."/>
            <person name="Cannon C."/>
            <person name="Castanera R."/>
            <person name="Culley D."/>
            <person name="Daum C."/>
            <person name="Ezra D."/>
            <person name="Gonzalez J."/>
            <person name="Henrissat B."/>
            <person name="Kuo A."/>
            <person name="Liang C."/>
            <person name="Lipzen A."/>
            <person name="Lutzoni F."/>
            <person name="Magnuson J."/>
            <person name="Mondo S."/>
            <person name="Nolan M."/>
            <person name="Ohm R."/>
            <person name="Pangilinan J."/>
            <person name="Park H.-J."/>
            <person name="Ramirez L."/>
            <person name="Alfaro M."/>
            <person name="Sun H."/>
            <person name="Tritt A."/>
            <person name="Yoshinaga Y."/>
            <person name="Zwiers L.-H."/>
            <person name="Turgeon B."/>
            <person name="Goodwin S."/>
            <person name="Spatafora J."/>
            <person name="Crous P."/>
            <person name="Grigoriev I."/>
        </authorList>
    </citation>
    <scope>NUCLEOTIDE SEQUENCE</scope>
    <source>
        <strain evidence="2">ATCC 74209</strain>
    </source>
</reference>
<protein>
    <submittedName>
        <fullName evidence="2">Uncharacterized protein</fullName>
    </submittedName>
</protein>
<evidence type="ECO:0000256" key="1">
    <source>
        <dbReference type="SAM" id="MobiDB-lite"/>
    </source>
</evidence>
<evidence type="ECO:0000313" key="2">
    <source>
        <dbReference type="EMBL" id="KAF2201506.1"/>
    </source>
</evidence>
<keyword evidence="3" id="KW-1185">Reference proteome</keyword>
<proteinExistence type="predicted"/>
<gene>
    <name evidence="2" type="ORF">GQ43DRAFT_415675</name>
</gene>
<dbReference type="Proteomes" id="UP000799536">
    <property type="component" value="Unassembled WGS sequence"/>
</dbReference>
<dbReference type="AlphaFoldDB" id="A0A9P4JNL2"/>
<feature type="compositionally biased region" description="Low complexity" evidence="1">
    <location>
        <begin position="13"/>
        <end position="26"/>
    </location>
</feature>